<evidence type="ECO:0000313" key="1">
    <source>
        <dbReference type="EMBL" id="DAE30292.1"/>
    </source>
</evidence>
<name>A0A8S5RH57_9VIRU</name>
<proteinExistence type="predicted"/>
<protein>
    <recommendedName>
        <fullName evidence="2">Lipoprotein</fullName>
    </recommendedName>
</protein>
<dbReference type="PROSITE" id="PS51257">
    <property type="entry name" value="PROKAR_LIPOPROTEIN"/>
    <property type="match status" value="1"/>
</dbReference>
<evidence type="ECO:0008006" key="2">
    <source>
        <dbReference type="Google" id="ProtNLM"/>
    </source>
</evidence>
<reference evidence="1" key="1">
    <citation type="journal article" date="2021" name="Proc. Natl. Acad. Sci. U.S.A.">
        <title>A Catalog of Tens of Thousands of Viruses from Human Metagenomes Reveals Hidden Associations with Chronic Diseases.</title>
        <authorList>
            <person name="Tisza M.J."/>
            <person name="Buck C.B."/>
        </authorList>
    </citation>
    <scope>NUCLEOTIDE SEQUENCE</scope>
    <source>
        <strain evidence="1">Ct5rm7</strain>
    </source>
</reference>
<dbReference type="EMBL" id="BK059103">
    <property type="protein sequence ID" value="DAE30292.1"/>
    <property type="molecule type" value="Genomic_DNA"/>
</dbReference>
<organism evidence="1">
    <name type="scientific">virus sp. ct5rm7</name>
    <dbReference type="NCBI Taxonomy" id="2827298"/>
    <lineage>
        <taxon>Viruses</taxon>
    </lineage>
</organism>
<sequence>MKQQLFIVFALLTLLVLTACDSGKRIEGWDTAQWEQLGAPFLKQPKHFLKFSGIYPDGADGNGRIFTFETENHKQSFDYLERCVKRLLKYADAVYDVSDYRRSRSELTIEKLQQYAVDKKYVKMAGSQWAGAYHYDLIFSKDGRYFEFRGGVEVYNVHDRADCVVGFYPLAHL</sequence>
<accession>A0A8S5RH57</accession>